<evidence type="ECO:0000313" key="5">
    <source>
        <dbReference type="EMBL" id="KAL1600627.1"/>
    </source>
</evidence>
<feature type="region of interest" description="Disordered" evidence="2">
    <location>
        <begin position="170"/>
        <end position="193"/>
    </location>
</feature>
<sequence>MQALTMDGASAIITFVVVALQSAKAVHGTLSAVKDGPRNLQNVIHSVEELSSLLERLESIFRSGEHDNNDLIAVSELAERCAKDMTRFNESISKLSISPQTKKFGRFWKRLKTALDEKELDRMRMILQGYTSSIALRLITYQSAKTSASASQFSRIQDILETLDDRFSRLNKEDSDPTSLLSHDAEGTTASQIKPTWTSELEHSISRLCDLVDVEGHTRDSEDAEQLIEDLKKLLDTAHNLESQIPELESAAATSLGSYDVPVSNLAKELKLASSLVSSAPFISVNSMGRVHVVSFHGTEPNVTKGKPSVTRSTAHQG</sequence>
<dbReference type="Pfam" id="PF17111">
    <property type="entry name" value="PigL_N"/>
    <property type="match status" value="1"/>
</dbReference>
<gene>
    <name evidence="5" type="ORF">SLS60_007013</name>
</gene>
<evidence type="ECO:0000259" key="4">
    <source>
        <dbReference type="Pfam" id="PF17111"/>
    </source>
</evidence>
<dbReference type="InterPro" id="IPR031348">
    <property type="entry name" value="PigL_N"/>
</dbReference>
<feature type="coiled-coil region" evidence="1">
    <location>
        <begin position="214"/>
        <end position="251"/>
    </location>
</feature>
<dbReference type="EMBL" id="JAKJXO020000009">
    <property type="protein sequence ID" value="KAL1600627.1"/>
    <property type="molecule type" value="Genomic_DNA"/>
</dbReference>
<evidence type="ECO:0000256" key="1">
    <source>
        <dbReference type="SAM" id="Coils"/>
    </source>
</evidence>
<evidence type="ECO:0000256" key="2">
    <source>
        <dbReference type="SAM" id="MobiDB-lite"/>
    </source>
</evidence>
<evidence type="ECO:0000313" key="6">
    <source>
        <dbReference type="Proteomes" id="UP001521785"/>
    </source>
</evidence>
<feature type="signal peptide" evidence="3">
    <location>
        <begin position="1"/>
        <end position="25"/>
    </location>
</feature>
<keyword evidence="3" id="KW-0732">Signal</keyword>
<evidence type="ECO:0000256" key="3">
    <source>
        <dbReference type="SAM" id="SignalP"/>
    </source>
</evidence>
<organism evidence="5 6">
    <name type="scientific">Paraconiothyrium brasiliense</name>
    <dbReference type="NCBI Taxonomy" id="300254"/>
    <lineage>
        <taxon>Eukaryota</taxon>
        <taxon>Fungi</taxon>
        <taxon>Dikarya</taxon>
        <taxon>Ascomycota</taxon>
        <taxon>Pezizomycotina</taxon>
        <taxon>Dothideomycetes</taxon>
        <taxon>Pleosporomycetidae</taxon>
        <taxon>Pleosporales</taxon>
        <taxon>Massarineae</taxon>
        <taxon>Didymosphaeriaceae</taxon>
        <taxon>Paraconiothyrium</taxon>
    </lineage>
</organism>
<feature type="chain" id="PRO_5045046167" description="Azaphilone pigments biosynthesis cluster protein L N-terminal domain-containing protein" evidence="3">
    <location>
        <begin position="26"/>
        <end position="318"/>
    </location>
</feature>
<feature type="region of interest" description="Disordered" evidence="2">
    <location>
        <begin position="299"/>
        <end position="318"/>
    </location>
</feature>
<dbReference type="Proteomes" id="UP001521785">
    <property type="component" value="Unassembled WGS sequence"/>
</dbReference>
<feature type="domain" description="Azaphilone pigments biosynthesis cluster protein L N-terminal" evidence="4">
    <location>
        <begin position="9"/>
        <end position="173"/>
    </location>
</feature>
<protein>
    <recommendedName>
        <fullName evidence="4">Azaphilone pigments biosynthesis cluster protein L N-terminal domain-containing protein</fullName>
    </recommendedName>
</protein>
<keyword evidence="6" id="KW-1185">Reference proteome</keyword>
<name>A0ABR3R9H6_9PLEO</name>
<comment type="caution">
    <text evidence="5">The sequence shown here is derived from an EMBL/GenBank/DDBJ whole genome shotgun (WGS) entry which is preliminary data.</text>
</comment>
<reference evidence="5 6" key="1">
    <citation type="submission" date="2024-02" db="EMBL/GenBank/DDBJ databases">
        <title>De novo assembly and annotation of 12 fungi associated with fruit tree decline syndrome in Ontario, Canada.</title>
        <authorList>
            <person name="Sulman M."/>
            <person name="Ellouze W."/>
            <person name="Ilyukhin E."/>
        </authorList>
    </citation>
    <scope>NUCLEOTIDE SEQUENCE [LARGE SCALE GENOMIC DNA]</scope>
    <source>
        <strain evidence="5 6">M42-189</strain>
    </source>
</reference>
<proteinExistence type="predicted"/>
<keyword evidence="1" id="KW-0175">Coiled coil</keyword>
<accession>A0ABR3R9H6</accession>